<keyword evidence="2 9" id="KW-0813">Transport</keyword>
<dbReference type="InterPro" id="IPR007387">
    <property type="entry name" value="TRAP_DctQ"/>
</dbReference>
<dbReference type="PANTHER" id="PTHR35011:SF10">
    <property type="entry name" value="TRAP TRANSPORTER SMALL PERMEASE PROTEIN"/>
    <property type="match status" value="1"/>
</dbReference>
<feature type="transmembrane region" description="Helical" evidence="9">
    <location>
        <begin position="101"/>
        <end position="121"/>
    </location>
</feature>
<evidence type="ECO:0000313" key="11">
    <source>
        <dbReference type="EMBL" id="GAA3532820.1"/>
    </source>
</evidence>
<evidence type="ECO:0000256" key="8">
    <source>
        <dbReference type="ARBA" id="ARBA00038436"/>
    </source>
</evidence>
<protein>
    <recommendedName>
        <fullName evidence="9">TRAP transporter small permease protein</fullName>
    </recommendedName>
</protein>
<feature type="domain" description="Tripartite ATP-independent periplasmic transporters DctQ component" evidence="10">
    <location>
        <begin position="34"/>
        <end position="153"/>
    </location>
</feature>
<evidence type="ECO:0000313" key="12">
    <source>
        <dbReference type="Proteomes" id="UP001500795"/>
    </source>
</evidence>
<evidence type="ECO:0000256" key="7">
    <source>
        <dbReference type="ARBA" id="ARBA00023136"/>
    </source>
</evidence>
<dbReference type="Pfam" id="PF04290">
    <property type="entry name" value="DctQ"/>
    <property type="match status" value="1"/>
</dbReference>
<evidence type="ECO:0000259" key="10">
    <source>
        <dbReference type="Pfam" id="PF04290"/>
    </source>
</evidence>
<evidence type="ECO:0000256" key="4">
    <source>
        <dbReference type="ARBA" id="ARBA00022519"/>
    </source>
</evidence>
<dbReference type="Proteomes" id="UP001500795">
    <property type="component" value="Unassembled WGS sequence"/>
</dbReference>
<dbReference type="RefSeq" id="WP_344955395.1">
    <property type="nucleotide sequence ID" value="NZ_BAABCX010000001.1"/>
</dbReference>
<accession>A0ABP6VBW6</accession>
<evidence type="ECO:0000256" key="3">
    <source>
        <dbReference type="ARBA" id="ARBA00022475"/>
    </source>
</evidence>
<comment type="subcellular location">
    <subcellularLocation>
        <location evidence="1 9">Cell inner membrane</location>
        <topology evidence="1 9">Multi-pass membrane protein</topology>
    </subcellularLocation>
</comment>
<keyword evidence="4 9" id="KW-0997">Cell inner membrane</keyword>
<evidence type="ECO:0000256" key="5">
    <source>
        <dbReference type="ARBA" id="ARBA00022692"/>
    </source>
</evidence>
<keyword evidence="7 9" id="KW-0472">Membrane</keyword>
<sequence length="182" mass="20546">MNRPASLAARLWCNSAAVLQRLLDRLAALMLILMMLLTTVDVVGRYLFNRPVTGSAELIEIMLAAMIFCVLPTITWQQEHVAVDLTEHLLPRRLRQLRDRLYHLLMVVGAAYMAMTVWKLAERAARYETVTEYLAIPTSGIMFFIAGCLWLTAFTFLVLGVISTRVAYTGQQQGNQREAVSL</sequence>
<feature type="transmembrane region" description="Helical" evidence="9">
    <location>
        <begin position="54"/>
        <end position="74"/>
    </location>
</feature>
<dbReference type="EMBL" id="BAABCX010000001">
    <property type="protein sequence ID" value="GAA3532820.1"/>
    <property type="molecule type" value="Genomic_DNA"/>
</dbReference>
<keyword evidence="6 9" id="KW-1133">Transmembrane helix</keyword>
<feature type="transmembrane region" description="Helical" evidence="9">
    <location>
        <begin position="26"/>
        <end position="48"/>
    </location>
</feature>
<name>A0ABP6VBW6_9GAMM</name>
<comment type="subunit">
    <text evidence="9">The complex comprises the extracytoplasmic solute receptor protein and the two transmembrane proteins.</text>
</comment>
<keyword evidence="5 9" id="KW-0812">Transmembrane</keyword>
<keyword evidence="12" id="KW-1185">Reference proteome</keyword>
<evidence type="ECO:0000256" key="6">
    <source>
        <dbReference type="ARBA" id="ARBA00022989"/>
    </source>
</evidence>
<comment type="caution">
    <text evidence="11">The sequence shown here is derived from an EMBL/GenBank/DDBJ whole genome shotgun (WGS) entry which is preliminary data.</text>
</comment>
<feature type="transmembrane region" description="Helical" evidence="9">
    <location>
        <begin position="141"/>
        <end position="162"/>
    </location>
</feature>
<evidence type="ECO:0000256" key="1">
    <source>
        <dbReference type="ARBA" id="ARBA00004429"/>
    </source>
</evidence>
<comment type="similarity">
    <text evidence="8 9">Belongs to the TRAP transporter small permease family.</text>
</comment>
<evidence type="ECO:0000256" key="2">
    <source>
        <dbReference type="ARBA" id="ARBA00022448"/>
    </source>
</evidence>
<proteinExistence type="inferred from homology"/>
<organism evidence="11 12">
    <name type="scientific">Zobellella aerophila</name>
    <dbReference type="NCBI Taxonomy" id="870480"/>
    <lineage>
        <taxon>Bacteria</taxon>
        <taxon>Pseudomonadati</taxon>
        <taxon>Pseudomonadota</taxon>
        <taxon>Gammaproteobacteria</taxon>
        <taxon>Aeromonadales</taxon>
        <taxon>Aeromonadaceae</taxon>
        <taxon>Zobellella</taxon>
    </lineage>
</organism>
<evidence type="ECO:0000256" key="9">
    <source>
        <dbReference type="RuleBase" id="RU369079"/>
    </source>
</evidence>
<gene>
    <name evidence="11" type="ORF">GCM10022394_10180</name>
</gene>
<reference evidence="12" key="1">
    <citation type="journal article" date="2019" name="Int. J. Syst. Evol. Microbiol.">
        <title>The Global Catalogue of Microorganisms (GCM) 10K type strain sequencing project: providing services to taxonomists for standard genome sequencing and annotation.</title>
        <authorList>
            <consortium name="The Broad Institute Genomics Platform"/>
            <consortium name="The Broad Institute Genome Sequencing Center for Infectious Disease"/>
            <person name="Wu L."/>
            <person name="Ma J."/>
        </authorList>
    </citation>
    <scope>NUCLEOTIDE SEQUENCE [LARGE SCALE GENOMIC DNA]</scope>
    <source>
        <strain evidence="12">JCM 17110</strain>
    </source>
</reference>
<comment type="function">
    <text evidence="9">Part of the tripartite ATP-independent periplasmic (TRAP) transport system.</text>
</comment>
<dbReference type="InterPro" id="IPR055348">
    <property type="entry name" value="DctQ"/>
</dbReference>
<keyword evidence="3" id="KW-1003">Cell membrane</keyword>
<dbReference type="PANTHER" id="PTHR35011">
    <property type="entry name" value="2,3-DIKETO-L-GULONATE TRAP TRANSPORTER SMALL PERMEASE PROTEIN YIAM"/>
    <property type="match status" value="1"/>
</dbReference>